<dbReference type="GO" id="GO:0032993">
    <property type="term" value="C:protein-DNA complex"/>
    <property type="evidence" value="ECO:0007669"/>
    <property type="project" value="TreeGrafter"/>
</dbReference>
<keyword evidence="5" id="KW-0010">Activator</keyword>
<accession>A0A4Q5MY61</accession>
<dbReference type="CDD" id="cd00383">
    <property type="entry name" value="trans_reg_C"/>
    <property type="match status" value="1"/>
</dbReference>
<evidence type="ECO:0000256" key="4">
    <source>
        <dbReference type="ARBA" id="ARBA00023125"/>
    </source>
</evidence>
<keyword evidence="3" id="KW-0805">Transcription regulation</keyword>
<dbReference type="GO" id="GO:0000976">
    <property type="term" value="F:transcription cis-regulatory region binding"/>
    <property type="evidence" value="ECO:0007669"/>
    <property type="project" value="TreeGrafter"/>
</dbReference>
<dbReference type="GO" id="GO:0006355">
    <property type="term" value="P:regulation of DNA-templated transcription"/>
    <property type="evidence" value="ECO:0007669"/>
    <property type="project" value="InterPro"/>
</dbReference>
<keyword evidence="2" id="KW-0902">Two-component regulatory system</keyword>
<dbReference type="EMBL" id="SDWW01000030">
    <property type="protein sequence ID" value="RYV50590.1"/>
    <property type="molecule type" value="Genomic_DNA"/>
</dbReference>
<dbReference type="GO" id="GO:0000156">
    <property type="term" value="F:phosphorelay response regulator activity"/>
    <property type="evidence" value="ECO:0007669"/>
    <property type="project" value="TreeGrafter"/>
</dbReference>
<evidence type="ECO:0000256" key="5">
    <source>
        <dbReference type="ARBA" id="ARBA00023159"/>
    </source>
</evidence>
<dbReference type="SUPFAM" id="SSF46894">
    <property type="entry name" value="C-terminal effector domain of the bipartite response regulators"/>
    <property type="match status" value="1"/>
</dbReference>
<evidence type="ECO:0000259" key="8">
    <source>
        <dbReference type="PROSITE" id="PS51755"/>
    </source>
</evidence>
<sequence length="244" mass="26367">MADLLLLTATAGGSAQVLPALGLLSHRIRVLPIEPSALVDAPDSDIVLLDARRDLVAARTTCRLLRATGLDVPLVLVLTEGGLTVVKADWGVDDLLLETASPAEVEARFRLAMERSASAGFESGPQEISAGELTIDAGGYSARVRGRPLDLTYKEFELIKYLVQHPGRVFTRAQLLQEVWGYDYYGGTRTVDVHVRRLRAKLGSEHEQLIGTVRNVGYRFDPPKERREAALESVAGGPGLGAVS</sequence>
<feature type="DNA-binding region" description="OmpR/PhoB-type" evidence="7">
    <location>
        <begin position="125"/>
        <end position="222"/>
    </location>
</feature>
<evidence type="ECO:0000256" key="1">
    <source>
        <dbReference type="ARBA" id="ARBA00022553"/>
    </source>
</evidence>
<feature type="domain" description="OmpR/PhoB-type" evidence="8">
    <location>
        <begin position="125"/>
        <end position="222"/>
    </location>
</feature>
<keyword evidence="6" id="KW-0804">Transcription</keyword>
<dbReference type="FunFam" id="1.10.10.10:FF:000216">
    <property type="entry name" value="DNA-binding response regulator"/>
    <property type="match status" value="1"/>
</dbReference>
<protein>
    <submittedName>
        <fullName evidence="9">Response regulator transcription factor</fullName>
    </submittedName>
</protein>
<dbReference type="Proteomes" id="UP000293764">
    <property type="component" value="Unassembled WGS sequence"/>
</dbReference>
<proteinExistence type="predicted"/>
<dbReference type="InterPro" id="IPR016032">
    <property type="entry name" value="Sig_transdc_resp-reg_C-effctor"/>
</dbReference>
<dbReference type="RefSeq" id="WP_130103051.1">
    <property type="nucleotide sequence ID" value="NZ_SDWW01000030.1"/>
</dbReference>
<evidence type="ECO:0000313" key="9">
    <source>
        <dbReference type="EMBL" id="RYV50590.1"/>
    </source>
</evidence>
<evidence type="ECO:0000313" key="10">
    <source>
        <dbReference type="Proteomes" id="UP000293764"/>
    </source>
</evidence>
<dbReference type="AlphaFoldDB" id="A0A4Q5MY61"/>
<dbReference type="InterPro" id="IPR001867">
    <property type="entry name" value="OmpR/PhoB-type_DNA-bd"/>
</dbReference>
<dbReference type="InterPro" id="IPR049170">
    <property type="entry name" value="GlnR_N"/>
</dbReference>
<reference evidence="9 10" key="1">
    <citation type="submission" date="2019-01" db="EMBL/GenBank/DDBJ databases">
        <title>Novel species of Cellulomonas.</title>
        <authorList>
            <person name="Liu Q."/>
            <person name="Xin Y.-H."/>
        </authorList>
    </citation>
    <scope>NUCLEOTIDE SEQUENCE [LARGE SCALE GENOMIC DNA]</scope>
    <source>
        <strain evidence="9 10">HLT2-17</strain>
    </source>
</reference>
<evidence type="ECO:0000256" key="6">
    <source>
        <dbReference type="ARBA" id="ARBA00023163"/>
    </source>
</evidence>
<keyword evidence="10" id="KW-1185">Reference proteome</keyword>
<dbReference type="PANTHER" id="PTHR48111:SF16">
    <property type="entry name" value="TRANSCRIPTIONAL REGULATORY PROTEIN GLNR"/>
    <property type="match status" value="1"/>
</dbReference>
<keyword evidence="4 7" id="KW-0238">DNA-binding</keyword>
<dbReference type="Pfam" id="PF21695">
    <property type="entry name" value="GlnR_1st"/>
    <property type="match status" value="1"/>
</dbReference>
<dbReference type="InterPro" id="IPR036388">
    <property type="entry name" value="WH-like_DNA-bd_sf"/>
</dbReference>
<evidence type="ECO:0000256" key="7">
    <source>
        <dbReference type="PROSITE-ProRule" id="PRU01091"/>
    </source>
</evidence>
<comment type="caution">
    <text evidence="9">The sequence shown here is derived from an EMBL/GenBank/DDBJ whole genome shotgun (WGS) entry which is preliminary data.</text>
</comment>
<dbReference type="PANTHER" id="PTHR48111">
    <property type="entry name" value="REGULATOR OF RPOS"/>
    <property type="match status" value="1"/>
</dbReference>
<dbReference type="GO" id="GO:0005829">
    <property type="term" value="C:cytosol"/>
    <property type="evidence" value="ECO:0007669"/>
    <property type="project" value="TreeGrafter"/>
</dbReference>
<dbReference type="InterPro" id="IPR039420">
    <property type="entry name" value="WalR-like"/>
</dbReference>
<dbReference type="SMART" id="SM00862">
    <property type="entry name" value="Trans_reg_C"/>
    <property type="match status" value="1"/>
</dbReference>
<dbReference type="InterPro" id="IPR011006">
    <property type="entry name" value="CheY-like_superfamily"/>
</dbReference>
<dbReference type="PROSITE" id="PS51755">
    <property type="entry name" value="OMPR_PHOB"/>
    <property type="match status" value="1"/>
</dbReference>
<evidence type="ECO:0000256" key="3">
    <source>
        <dbReference type="ARBA" id="ARBA00023015"/>
    </source>
</evidence>
<dbReference type="Gene3D" id="3.40.50.2300">
    <property type="match status" value="1"/>
</dbReference>
<dbReference type="SUPFAM" id="SSF52172">
    <property type="entry name" value="CheY-like"/>
    <property type="match status" value="1"/>
</dbReference>
<name>A0A4Q5MY61_9MICO</name>
<dbReference type="OrthoDB" id="8927943at2"/>
<organism evidence="9 10">
    <name type="scientific">Pengzhenrongella frigida</name>
    <dbReference type="NCBI Taxonomy" id="1259133"/>
    <lineage>
        <taxon>Bacteria</taxon>
        <taxon>Bacillati</taxon>
        <taxon>Actinomycetota</taxon>
        <taxon>Actinomycetes</taxon>
        <taxon>Micrococcales</taxon>
        <taxon>Pengzhenrongella</taxon>
    </lineage>
</organism>
<keyword evidence="1" id="KW-0597">Phosphoprotein</keyword>
<evidence type="ECO:0000256" key="2">
    <source>
        <dbReference type="ARBA" id="ARBA00023012"/>
    </source>
</evidence>
<gene>
    <name evidence="9" type="ORF">EUA98_12625</name>
</gene>
<dbReference type="Pfam" id="PF00486">
    <property type="entry name" value="Trans_reg_C"/>
    <property type="match status" value="1"/>
</dbReference>
<dbReference type="Gene3D" id="1.10.10.10">
    <property type="entry name" value="Winged helix-like DNA-binding domain superfamily/Winged helix DNA-binding domain"/>
    <property type="match status" value="1"/>
</dbReference>